<dbReference type="RefSeq" id="WP_042086621.1">
    <property type="nucleotide sequence ID" value="NZ_BKCN01000026.1"/>
</dbReference>
<reference evidence="3 4" key="1">
    <citation type="submission" date="2019-09" db="EMBL/GenBank/DDBJ databases">
        <title>NBRP : Genome information of microbial organism related human and environment.</title>
        <authorList>
            <person name="Hattori M."/>
            <person name="Oshima K."/>
            <person name="Inaba H."/>
            <person name="Suda W."/>
            <person name="Sakamoto M."/>
            <person name="Iino T."/>
            <person name="Kitahara M."/>
            <person name="Oshida Y."/>
            <person name="Iida T."/>
            <person name="Kudo T."/>
            <person name="Itoh T."/>
            <person name="Ohkuma M."/>
        </authorList>
    </citation>
    <scope>NUCLEOTIDE SEQUENCE [LARGE SCALE GENOMIC DNA]</scope>
    <source>
        <strain evidence="3 4">Q-1</strain>
    </source>
</reference>
<keyword evidence="4" id="KW-1185">Reference proteome</keyword>
<dbReference type="EMBL" id="BKCN01000026">
    <property type="protein sequence ID" value="GER05490.1"/>
    <property type="molecule type" value="Genomic_DNA"/>
</dbReference>
<dbReference type="Proteomes" id="UP000324996">
    <property type="component" value="Unassembled WGS sequence"/>
</dbReference>
<dbReference type="GO" id="GO:0005886">
    <property type="term" value="C:plasma membrane"/>
    <property type="evidence" value="ECO:0007669"/>
    <property type="project" value="TreeGrafter"/>
</dbReference>
<keyword evidence="1" id="KW-1133">Transmembrane helix</keyword>
<dbReference type="Pfam" id="PF09335">
    <property type="entry name" value="VTT_dom"/>
    <property type="match status" value="1"/>
</dbReference>
<keyword evidence="1" id="KW-0812">Transmembrane</keyword>
<dbReference type="PANTHER" id="PTHR42709:SF11">
    <property type="entry name" value="DEDA FAMILY PROTEIN"/>
    <property type="match status" value="1"/>
</dbReference>
<dbReference type="InterPro" id="IPR032816">
    <property type="entry name" value="VTT_dom"/>
</dbReference>
<name>A0A5A7NDA7_9PROT</name>
<comment type="caution">
    <text evidence="3">The sequence shown here is derived from an EMBL/GenBank/DDBJ whole genome shotgun (WGS) entry which is preliminary data.</text>
</comment>
<evidence type="ECO:0000256" key="1">
    <source>
        <dbReference type="SAM" id="Phobius"/>
    </source>
</evidence>
<gene>
    <name evidence="3" type="ORF">JCM17846_31720</name>
</gene>
<evidence type="ECO:0000313" key="3">
    <source>
        <dbReference type="EMBL" id="GER05490.1"/>
    </source>
</evidence>
<sequence>MLSRLYRWTLEKARHRHAERWLGLVSFLESSIFPIPPDVMLLPMTLANRQKAFRFALICTFASVLGGLAGYGIGYYLWDLIGAPLIAFYGYEAQFQIFQERFKDHGFWLVFLFGLSFFPFKVITLASGVVAMNPVAFLLAALLSRAPRFYIEAALLWKYGAPIEAFIEKRLSLLASLFALLLAGGFIAMRYL</sequence>
<accession>A0A5A7NDA7</accession>
<dbReference type="AlphaFoldDB" id="A0A5A7NDA7"/>
<evidence type="ECO:0000259" key="2">
    <source>
        <dbReference type="Pfam" id="PF09335"/>
    </source>
</evidence>
<feature type="transmembrane region" description="Helical" evidence="1">
    <location>
        <begin position="55"/>
        <end position="78"/>
    </location>
</feature>
<feature type="transmembrane region" description="Helical" evidence="1">
    <location>
        <begin position="171"/>
        <end position="191"/>
    </location>
</feature>
<evidence type="ECO:0000313" key="4">
    <source>
        <dbReference type="Proteomes" id="UP000324996"/>
    </source>
</evidence>
<proteinExistence type="predicted"/>
<dbReference type="InterPro" id="IPR051311">
    <property type="entry name" value="DedA_domain"/>
</dbReference>
<dbReference type="PANTHER" id="PTHR42709">
    <property type="entry name" value="ALKALINE PHOSPHATASE LIKE PROTEIN"/>
    <property type="match status" value="1"/>
</dbReference>
<protein>
    <recommendedName>
        <fullName evidence="2">VTT domain-containing protein</fullName>
    </recommendedName>
</protein>
<feature type="domain" description="VTT" evidence="2">
    <location>
        <begin position="59"/>
        <end position="154"/>
    </location>
</feature>
<keyword evidence="1" id="KW-0472">Membrane</keyword>
<organism evidence="3 4">
    <name type="scientific">Iodidimonas nitroreducens</name>
    <dbReference type="NCBI Taxonomy" id="1236968"/>
    <lineage>
        <taxon>Bacteria</taxon>
        <taxon>Pseudomonadati</taxon>
        <taxon>Pseudomonadota</taxon>
        <taxon>Alphaproteobacteria</taxon>
        <taxon>Iodidimonadales</taxon>
        <taxon>Iodidimonadaceae</taxon>
        <taxon>Iodidimonas</taxon>
    </lineage>
</organism>